<evidence type="ECO:0000313" key="9">
    <source>
        <dbReference type="EMBL" id="WTU39236.1"/>
    </source>
</evidence>
<feature type="transmembrane region" description="Helical" evidence="7">
    <location>
        <begin position="33"/>
        <end position="59"/>
    </location>
</feature>
<dbReference type="Pfam" id="PF01435">
    <property type="entry name" value="Peptidase_M48"/>
    <property type="match status" value="1"/>
</dbReference>
<name>A0AAU2GWI2_9ACTN</name>
<evidence type="ECO:0000256" key="1">
    <source>
        <dbReference type="ARBA" id="ARBA00022670"/>
    </source>
</evidence>
<sequence length="310" mass="31762">MIFAVWIPLLVPFLAVPAARRLAEALPPRPAAWLLAAASTGLALCSAAALGLLALAGALRLPFVAALGHLVTPLDEVPGAVALPAACAAAALLALRGVALIRTARRQFGEVRTARRRLAPSTGELAVVRDPCPYAYALPGRPGRIVVTTGMLRALDPAEREALFAHERAHLRGRHHLFLAAAELAAHLHPSLRSLRAPLEYALERCADEAAAGAVGDRGLAARAIGRAALASRTGEPAPRPRAALAAVAGPVPRRVAALLDRGPAAAPLRSRGARLVAAALVACLCASAVSAVDAAADLHGGIETAQGED</sequence>
<dbReference type="AlphaFoldDB" id="A0AAU2GWI2"/>
<evidence type="ECO:0000256" key="5">
    <source>
        <dbReference type="ARBA" id="ARBA00023049"/>
    </source>
</evidence>
<evidence type="ECO:0000256" key="4">
    <source>
        <dbReference type="ARBA" id="ARBA00022833"/>
    </source>
</evidence>
<dbReference type="PANTHER" id="PTHR34978">
    <property type="entry name" value="POSSIBLE SENSOR-TRANSDUCER PROTEIN BLAR"/>
    <property type="match status" value="1"/>
</dbReference>
<dbReference type="GO" id="GO:0046872">
    <property type="term" value="F:metal ion binding"/>
    <property type="evidence" value="ECO:0007669"/>
    <property type="project" value="UniProtKB-KW"/>
</dbReference>
<dbReference type="InterPro" id="IPR052173">
    <property type="entry name" value="Beta-lactam_resp_regulator"/>
</dbReference>
<dbReference type="PANTHER" id="PTHR34978:SF3">
    <property type="entry name" value="SLR0241 PROTEIN"/>
    <property type="match status" value="1"/>
</dbReference>
<organism evidence="9">
    <name type="scientific">Streptomyces sp. NBC_00060</name>
    <dbReference type="NCBI Taxonomy" id="2975636"/>
    <lineage>
        <taxon>Bacteria</taxon>
        <taxon>Bacillati</taxon>
        <taxon>Actinomycetota</taxon>
        <taxon>Actinomycetes</taxon>
        <taxon>Kitasatosporales</taxon>
        <taxon>Streptomycetaceae</taxon>
        <taxon>Streptomyces</taxon>
    </lineage>
</organism>
<gene>
    <name evidence="9" type="ORF">OHV25_06430</name>
</gene>
<keyword evidence="7" id="KW-0812">Transmembrane</keyword>
<comment type="similarity">
    <text evidence="6">Belongs to the peptidase M48 family.</text>
</comment>
<dbReference type="GO" id="GO:0006508">
    <property type="term" value="P:proteolysis"/>
    <property type="evidence" value="ECO:0007669"/>
    <property type="project" value="UniProtKB-KW"/>
</dbReference>
<proteinExistence type="inferred from homology"/>
<evidence type="ECO:0000256" key="7">
    <source>
        <dbReference type="SAM" id="Phobius"/>
    </source>
</evidence>
<keyword evidence="1 6" id="KW-0645">Protease</keyword>
<keyword evidence="7" id="KW-1133">Transmembrane helix</keyword>
<dbReference type="GO" id="GO:0004222">
    <property type="term" value="F:metalloendopeptidase activity"/>
    <property type="evidence" value="ECO:0007669"/>
    <property type="project" value="InterPro"/>
</dbReference>
<dbReference type="EMBL" id="CP108253">
    <property type="protein sequence ID" value="WTU39236.1"/>
    <property type="molecule type" value="Genomic_DNA"/>
</dbReference>
<dbReference type="InterPro" id="IPR001915">
    <property type="entry name" value="Peptidase_M48"/>
</dbReference>
<comment type="cofactor">
    <cofactor evidence="6">
        <name>Zn(2+)</name>
        <dbReference type="ChEBI" id="CHEBI:29105"/>
    </cofactor>
    <text evidence="6">Binds 1 zinc ion per subunit.</text>
</comment>
<keyword evidence="5 6" id="KW-0482">Metalloprotease</keyword>
<evidence type="ECO:0000256" key="2">
    <source>
        <dbReference type="ARBA" id="ARBA00022723"/>
    </source>
</evidence>
<dbReference type="CDD" id="cd07326">
    <property type="entry name" value="M56_BlaR1_MecR1_like"/>
    <property type="match status" value="1"/>
</dbReference>
<reference evidence="9" key="1">
    <citation type="submission" date="2022-10" db="EMBL/GenBank/DDBJ databases">
        <title>The complete genomes of actinobacterial strains from the NBC collection.</title>
        <authorList>
            <person name="Joergensen T.S."/>
            <person name="Alvarez Arevalo M."/>
            <person name="Sterndorff E.B."/>
            <person name="Faurdal D."/>
            <person name="Vuksanovic O."/>
            <person name="Mourched A.-S."/>
            <person name="Charusanti P."/>
            <person name="Shaw S."/>
            <person name="Blin K."/>
            <person name="Weber T."/>
        </authorList>
    </citation>
    <scope>NUCLEOTIDE SEQUENCE</scope>
    <source>
        <strain evidence="9">NBC_00060</strain>
    </source>
</reference>
<feature type="domain" description="Peptidase M48" evidence="8">
    <location>
        <begin position="118"/>
        <end position="182"/>
    </location>
</feature>
<evidence type="ECO:0000259" key="8">
    <source>
        <dbReference type="Pfam" id="PF01435"/>
    </source>
</evidence>
<protein>
    <submittedName>
        <fullName evidence="9">M56 family metallopeptidase</fullName>
    </submittedName>
</protein>
<keyword evidence="2" id="KW-0479">Metal-binding</keyword>
<accession>A0AAU2GWI2</accession>
<feature type="transmembrane region" description="Helical" evidence="7">
    <location>
        <begin position="80"/>
        <end position="101"/>
    </location>
</feature>
<keyword evidence="3 6" id="KW-0378">Hydrolase</keyword>
<evidence type="ECO:0000256" key="6">
    <source>
        <dbReference type="RuleBase" id="RU003983"/>
    </source>
</evidence>
<keyword evidence="7" id="KW-0472">Membrane</keyword>
<keyword evidence="4 6" id="KW-0862">Zinc</keyword>
<dbReference type="Gene3D" id="3.30.2010.10">
    <property type="entry name" value="Metalloproteases ('zincins'), catalytic domain"/>
    <property type="match status" value="1"/>
</dbReference>
<evidence type="ECO:0000256" key="3">
    <source>
        <dbReference type="ARBA" id="ARBA00022801"/>
    </source>
</evidence>